<comment type="caution">
    <text evidence="1">The sequence shown here is derived from an EMBL/GenBank/DDBJ whole genome shotgun (WGS) entry which is preliminary data.</text>
</comment>
<proteinExistence type="predicted"/>
<sequence length="54" mass="6160">MIDDANWASNGIIPSLKQLSEGVWAYFGVIPSLSNVLAMPCHKWWPYDFDEAFQ</sequence>
<dbReference type="Proteomes" id="UP000711736">
    <property type="component" value="Unassembled WGS sequence"/>
</dbReference>
<gene>
    <name evidence="1" type="ORF">JS530_09460</name>
</gene>
<reference evidence="1 2" key="1">
    <citation type="journal article" date="2021" name="Environ. Microbiol.">
        <title>Genetic insights into the dark matter of the mammalian gut microbiota through targeted genome reconstruction.</title>
        <authorList>
            <person name="Lugli G.A."/>
            <person name="Alessandri G."/>
            <person name="Milani C."/>
            <person name="Viappiani A."/>
            <person name="Fontana F."/>
            <person name="Tarracchini C."/>
            <person name="Mancabelli L."/>
            <person name="Argentini C."/>
            <person name="Ruiz L."/>
            <person name="Margolles A."/>
            <person name="van Sinderen D."/>
            <person name="Turroni F."/>
            <person name="Ventura M."/>
        </authorList>
    </citation>
    <scope>NUCLEOTIDE SEQUENCE [LARGE SCALE GENOMIC DNA]</scope>
    <source>
        <strain evidence="1 2">LC6</strain>
    </source>
</reference>
<evidence type="ECO:0000313" key="1">
    <source>
        <dbReference type="EMBL" id="MBT1175720.1"/>
    </source>
</evidence>
<protein>
    <submittedName>
        <fullName evidence="1">Uncharacterized protein</fullName>
    </submittedName>
</protein>
<organism evidence="1 2">
    <name type="scientific">Bifidobacterium colobi</name>
    <dbReference type="NCBI Taxonomy" id="2809026"/>
    <lineage>
        <taxon>Bacteria</taxon>
        <taxon>Bacillati</taxon>
        <taxon>Actinomycetota</taxon>
        <taxon>Actinomycetes</taxon>
        <taxon>Bifidobacteriales</taxon>
        <taxon>Bifidobacteriaceae</taxon>
        <taxon>Bifidobacterium</taxon>
    </lineage>
</organism>
<dbReference type="EMBL" id="JAFEJU010000008">
    <property type="protein sequence ID" value="MBT1175720.1"/>
    <property type="molecule type" value="Genomic_DNA"/>
</dbReference>
<accession>A0ABS5UXC6</accession>
<evidence type="ECO:0000313" key="2">
    <source>
        <dbReference type="Proteomes" id="UP000711736"/>
    </source>
</evidence>
<name>A0ABS5UXC6_9BIFI</name>
<keyword evidence="2" id="KW-1185">Reference proteome</keyword>